<organism evidence="1 2">
    <name type="scientific">Liparis tanakae</name>
    <name type="common">Tanaka's snailfish</name>
    <dbReference type="NCBI Taxonomy" id="230148"/>
    <lineage>
        <taxon>Eukaryota</taxon>
        <taxon>Metazoa</taxon>
        <taxon>Chordata</taxon>
        <taxon>Craniata</taxon>
        <taxon>Vertebrata</taxon>
        <taxon>Euteleostomi</taxon>
        <taxon>Actinopterygii</taxon>
        <taxon>Neopterygii</taxon>
        <taxon>Teleostei</taxon>
        <taxon>Neoteleostei</taxon>
        <taxon>Acanthomorphata</taxon>
        <taxon>Eupercaria</taxon>
        <taxon>Perciformes</taxon>
        <taxon>Cottioidei</taxon>
        <taxon>Cottales</taxon>
        <taxon>Liparidae</taxon>
        <taxon>Liparis</taxon>
    </lineage>
</organism>
<dbReference type="AlphaFoldDB" id="A0A4Z2IHF6"/>
<reference evidence="1 2" key="1">
    <citation type="submission" date="2019-03" db="EMBL/GenBank/DDBJ databases">
        <title>First draft genome of Liparis tanakae, snailfish: a comprehensive survey of snailfish specific genes.</title>
        <authorList>
            <person name="Kim W."/>
            <person name="Song I."/>
            <person name="Jeong J.-H."/>
            <person name="Kim D."/>
            <person name="Kim S."/>
            <person name="Ryu S."/>
            <person name="Song J.Y."/>
            <person name="Lee S.K."/>
        </authorList>
    </citation>
    <scope>NUCLEOTIDE SEQUENCE [LARGE SCALE GENOMIC DNA]</scope>
    <source>
        <tissue evidence="1">Muscle</tissue>
    </source>
</reference>
<sequence length="65" mass="6731">MDQDLQERAAAAAAPSVASGADLFPGGAGLHLVDLVQPVEQVVVHARDELAAGRFARRRPPGSDV</sequence>
<keyword evidence="2" id="KW-1185">Reference proteome</keyword>
<proteinExistence type="predicted"/>
<evidence type="ECO:0000313" key="1">
    <source>
        <dbReference type="EMBL" id="TNN77237.1"/>
    </source>
</evidence>
<dbReference type="EMBL" id="SRLO01000085">
    <property type="protein sequence ID" value="TNN77237.1"/>
    <property type="molecule type" value="Genomic_DNA"/>
</dbReference>
<evidence type="ECO:0000313" key="2">
    <source>
        <dbReference type="Proteomes" id="UP000314294"/>
    </source>
</evidence>
<gene>
    <name evidence="1" type="ORF">EYF80_012544</name>
</gene>
<protein>
    <submittedName>
        <fullName evidence="1">Uncharacterized protein</fullName>
    </submittedName>
</protein>
<accession>A0A4Z2IHF6</accession>
<name>A0A4Z2IHF6_9TELE</name>
<dbReference type="Proteomes" id="UP000314294">
    <property type="component" value="Unassembled WGS sequence"/>
</dbReference>
<comment type="caution">
    <text evidence="1">The sequence shown here is derived from an EMBL/GenBank/DDBJ whole genome shotgun (WGS) entry which is preliminary data.</text>
</comment>